<keyword evidence="2" id="KW-0808">Transferase</keyword>
<dbReference type="InterPro" id="IPR000477">
    <property type="entry name" value="RT_dom"/>
</dbReference>
<dbReference type="EMBL" id="AC157506">
    <property type="protein sequence ID" value="ABN08584.1"/>
    <property type="molecule type" value="Genomic_DNA"/>
</dbReference>
<keyword evidence="2" id="KW-0548">Nucleotidyltransferase</keyword>
<name>A2Q4N4_MEDTR</name>
<evidence type="ECO:0000313" key="2">
    <source>
        <dbReference type="EMBL" id="ABN08584.1"/>
    </source>
</evidence>
<reference evidence="2" key="2">
    <citation type="submission" date="2007-03" db="EMBL/GenBank/DDBJ databases">
        <authorList>
            <consortium name="The International Medicago Genome Annotation Group"/>
        </authorList>
    </citation>
    <scope>NUCLEOTIDE SEQUENCE</scope>
</reference>
<keyword evidence="2" id="KW-0695">RNA-directed DNA polymerase</keyword>
<proteinExistence type="predicted"/>
<reference evidence="2" key="1">
    <citation type="submission" date="2005-04" db="EMBL/GenBank/DDBJ databases">
        <authorList>
            <person name="Town C.D."/>
        </authorList>
    </citation>
    <scope>NUCLEOTIDE SEQUENCE</scope>
</reference>
<dbReference type="PROSITE" id="PS50878">
    <property type="entry name" value="RT_POL"/>
    <property type="match status" value="1"/>
</dbReference>
<gene>
    <name evidence="2" type="ORF">MtrDRAFT_AC157506g55v2</name>
</gene>
<organism evidence="2">
    <name type="scientific">Medicago truncatula</name>
    <name type="common">Barrel medic</name>
    <name type="synonym">Medicago tribuloides</name>
    <dbReference type="NCBI Taxonomy" id="3880"/>
    <lineage>
        <taxon>Eukaryota</taxon>
        <taxon>Viridiplantae</taxon>
        <taxon>Streptophyta</taxon>
        <taxon>Embryophyta</taxon>
        <taxon>Tracheophyta</taxon>
        <taxon>Spermatophyta</taxon>
        <taxon>Magnoliopsida</taxon>
        <taxon>eudicotyledons</taxon>
        <taxon>Gunneridae</taxon>
        <taxon>Pentapetalae</taxon>
        <taxon>rosids</taxon>
        <taxon>fabids</taxon>
        <taxon>Fabales</taxon>
        <taxon>Fabaceae</taxon>
        <taxon>Papilionoideae</taxon>
        <taxon>50 kb inversion clade</taxon>
        <taxon>NPAAA clade</taxon>
        <taxon>Hologalegina</taxon>
        <taxon>IRL clade</taxon>
        <taxon>Trifolieae</taxon>
        <taxon>Medicago</taxon>
    </lineage>
</organism>
<protein>
    <submittedName>
        <fullName evidence="2">RNA-directed DNA polymerase (Reverse transcriptase)</fullName>
    </submittedName>
</protein>
<evidence type="ECO:0000259" key="1">
    <source>
        <dbReference type="PROSITE" id="PS50878"/>
    </source>
</evidence>
<dbReference type="GO" id="GO:0003964">
    <property type="term" value="F:RNA-directed DNA polymerase activity"/>
    <property type="evidence" value="ECO:0007669"/>
    <property type="project" value="UniProtKB-KW"/>
</dbReference>
<sequence length="227" mass="25483">MRLIMKTPTIMAFIKGRQILDGILLANEVVDEARKLKKELLLFKVDFGKPYDSVDWCYLDAVMLKMGFLALSQKWIKECIGTTSTSVLVNGSPTEEFYLERGLREGDPLSPFLFLLVAEGFNVLMDSLSVNQFFIGYKVDIEPVVVSHLQFEDDTLILREKSWANVRAMRAILLLFEALSGLKVNFSKSQLVGVNVPSSWLAEAVVVLNCNVGSLPFGAFFLLSILY</sequence>
<dbReference type="AlphaFoldDB" id="A2Q4N4"/>
<dbReference type="PANTHER" id="PTHR46890">
    <property type="entry name" value="NON-LTR RETROLELEMENT REVERSE TRANSCRIPTASE-LIKE PROTEIN-RELATED"/>
    <property type="match status" value="1"/>
</dbReference>
<accession>A2Q4N4</accession>
<feature type="domain" description="Reverse transcriptase" evidence="1">
    <location>
        <begin position="1"/>
        <end position="205"/>
    </location>
</feature>
<dbReference type="Pfam" id="PF00078">
    <property type="entry name" value="RVT_1"/>
    <property type="match status" value="1"/>
</dbReference>
<dbReference type="PANTHER" id="PTHR46890:SF1">
    <property type="entry name" value="REVERSE TRANSCRIPTASE DOMAIN-CONTAINING PROTEIN"/>
    <property type="match status" value="1"/>
</dbReference>
<dbReference type="InterPro" id="IPR052343">
    <property type="entry name" value="Retrotransposon-Effector_Assoc"/>
</dbReference>